<reference evidence="4" key="1">
    <citation type="journal article" date="2021" name="New Phytol.">
        <title>Evolutionary innovations through gain and loss of genes in the ectomycorrhizal Boletales.</title>
        <authorList>
            <person name="Wu G."/>
            <person name="Miyauchi S."/>
            <person name="Morin E."/>
            <person name="Kuo A."/>
            <person name="Drula E."/>
            <person name="Varga T."/>
            <person name="Kohler A."/>
            <person name="Feng B."/>
            <person name="Cao Y."/>
            <person name="Lipzen A."/>
            <person name="Daum C."/>
            <person name="Hundley H."/>
            <person name="Pangilinan J."/>
            <person name="Johnson J."/>
            <person name="Barry K."/>
            <person name="LaButti K."/>
            <person name="Ng V."/>
            <person name="Ahrendt S."/>
            <person name="Min B."/>
            <person name="Choi I.G."/>
            <person name="Park H."/>
            <person name="Plett J.M."/>
            <person name="Magnuson J."/>
            <person name="Spatafora J.W."/>
            <person name="Nagy L.G."/>
            <person name="Henrissat B."/>
            <person name="Grigoriev I.V."/>
            <person name="Yang Z.L."/>
            <person name="Xu J."/>
            <person name="Martin F.M."/>
        </authorList>
    </citation>
    <scope>NUCLEOTIDE SEQUENCE</scope>
    <source>
        <strain evidence="4">KKN 215</strain>
    </source>
</reference>
<feature type="chain" id="PRO_5035447318" evidence="3">
    <location>
        <begin position="21"/>
        <end position="438"/>
    </location>
</feature>
<accession>A0A8K0UT74</accession>
<feature type="region of interest" description="Disordered" evidence="1">
    <location>
        <begin position="312"/>
        <end position="346"/>
    </location>
</feature>
<evidence type="ECO:0000256" key="3">
    <source>
        <dbReference type="SAM" id="SignalP"/>
    </source>
</evidence>
<feature type="transmembrane region" description="Helical" evidence="2">
    <location>
        <begin position="210"/>
        <end position="230"/>
    </location>
</feature>
<dbReference type="EMBL" id="JAEVFJ010000009">
    <property type="protein sequence ID" value="KAH8102719.1"/>
    <property type="molecule type" value="Genomic_DNA"/>
</dbReference>
<feature type="compositionally biased region" description="Low complexity" evidence="1">
    <location>
        <begin position="336"/>
        <end position="346"/>
    </location>
</feature>
<dbReference type="Proteomes" id="UP000813824">
    <property type="component" value="Unassembled WGS sequence"/>
</dbReference>
<proteinExistence type="predicted"/>
<gene>
    <name evidence="4" type="ORF">BXZ70DRAFT_1006620</name>
</gene>
<organism evidence="4 5">
    <name type="scientific">Cristinia sonorae</name>
    <dbReference type="NCBI Taxonomy" id="1940300"/>
    <lineage>
        <taxon>Eukaryota</taxon>
        <taxon>Fungi</taxon>
        <taxon>Dikarya</taxon>
        <taxon>Basidiomycota</taxon>
        <taxon>Agaricomycotina</taxon>
        <taxon>Agaricomycetes</taxon>
        <taxon>Agaricomycetidae</taxon>
        <taxon>Agaricales</taxon>
        <taxon>Pleurotineae</taxon>
        <taxon>Stephanosporaceae</taxon>
        <taxon>Cristinia</taxon>
    </lineage>
</organism>
<keyword evidence="3" id="KW-0732">Signal</keyword>
<name>A0A8K0UT74_9AGAR</name>
<evidence type="ECO:0000256" key="2">
    <source>
        <dbReference type="SAM" id="Phobius"/>
    </source>
</evidence>
<feature type="compositionally biased region" description="Low complexity" evidence="1">
    <location>
        <begin position="417"/>
        <end position="438"/>
    </location>
</feature>
<comment type="caution">
    <text evidence="4">The sequence shown here is derived from an EMBL/GenBank/DDBJ whole genome shotgun (WGS) entry which is preliminary data.</text>
</comment>
<sequence>MFLPHIPLACLVLFAVSVSGILVNHTIDDENGDEVTGQQVSYTGLWREGNGCPDALCSAKPDTNLVHDGTWHDASYFPSSQDPPHGLSFTFNGTAVYIYFVLEQLQLTNVNITLDDEPPVNFKRVLDEDEYAYNVTVFFREGLSSTRHTINVTSVGPDYVLMLFDYAIYSTDDSMPMTSLIVPPLSPSSTTTPPPFATTLSSHSVNFRPIVGGVVGGVGSLAAFALFFVWRSRRRRTLPKSHPSNGAIPYNIYVASSAPSTNEKLPPPPDAPPSFTTVLSSTNGNSTDVDTTTSLQEQLDFFRLELRRFRASAEQANRSSPSARKASAYSADIRQSAGSSTPPVPATTATALSSLALEVSKLRAEMADLRTQHDSMPTQPSDQVGLSDVQRGLQVIREEMEEMRVRHQMEPLPEYTPPSSSRTLPSRRPLWSSESSAS</sequence>
<keyword evidence="5" id="KW-1185">Reference proteome</keyword>
<evidence type="ECO:0000313" key="5">
    <source>
        <dbReference type="Proteomes" id="UP000813824"/>
    </source>
</evidence>
<keyword evidence="2" id="KW-1133">Transmembrane helix</keyword>
<evidence type="ECO:0000313" key="4">
    <source>
        <dbReference type="EMBL" id="KAH8102719.1"/>
    </source>
</evidence>
<protein>
    <submittedName>
        <fullName evidence="4">Uncharacterized protein</fullName>
    </submittedName>
</protein>
<dbReference type="OrthoDB" id="2758521at2759"/>
<keyword evidence="2" id="KW-0472">Membrane</keyword>
<feature type="signal peptide" evidence="3">
    <location>
        <begin position="1"/>
        <end position="20"/>
    </location>
</feature>
<feature type="region of interest" description="Disordered" evidence="1">
    <location>
        <begin position="405"/>
        <end position="438"/>
    </location>
</feature>
<evidence type="ECO:0000256" key="1">
    <source>
        <dbReference type="SAM" id="MobiDB-lite"/>
    </source>
</evidence>
<dbReference type="AlphaFoldDB" id="A0A8K0UT74"/>
<keyword evidence="2" id="KW-0812">Transmembrane</keyword>
<dbReference type="Gene3D" id="2.60.120.260">
    <property type="entry name" value="Galactose-binding domain-like"/>
    <property type="match status" value="1"/>
</dbReference>